<dbReference type="EMBL" id="CP007726">
    <property type="protein sequence ID" value="AJE17646.1"/>
    <property type="molecule type" value="Genomic_DNA"/>
</dbReference>
<name>A0A0B5CN44_NEIEG</name>
<dbReference type="PATRIC" id="fig|546263.7.peg.272"/>
<dbReference type="Proteomes" id="UP000031392">
    <property type="component" value="Chromosome"/>
</dbReference>
<evidence type="ECO:0000256" key="1">
    <source>
        <dbReference type="SAM" id="MobiDB-lite"/>
    </source>
</evidence>
<organism evidence="2 3">
    <name type="scientific">Neisseria elongata subsp. glycolytica ATCC 29315</name>
    <dbReference type="NCBI Taxonomy" id="546263"/>
    <lineage>
        <taxon>Bacteria</taxon>
        <taxon>Pseudomonadati</taxon>
        <taxon>Pseudomonadota</taxon>
        <taxon>Betaproteobacteria</taxon>
        <taxon>Neisseriales</taxon>
        <taxon>Neisseriaceae</taxon>
        <taxon>Neisseria</taxon>
    </lineage>
</organism>
<dbReference type="HOGENOM" id="CLU_2207195_0_0_4"/>
<reference evidence="3" key="1">
    <citation type="submission" date="2014-05" db="EMBL/GenBank/DDBJ databases">
        <title>Complete Genome sequence of Neisseria elongata subsp. glycolytica.</title>
        <authorList>
            <person name="Veyrier F.J."/>
            <person name="Taha M.-K."/>
        </authorList>
    </citation>
    <scope>NUCLEOTIDE SEQUENCE [LARGE SCALE GENOMIC DNA]</scope>
    <source>
        <strain evidence="3">ATCC 29315</strain>
    </source>
</reference>
<dbReference type="KEGG" id="nel:NELON_01285"/>
<reference evidence="2 3" key="2">
    <citation type="journal article" date="2015" name="PLoS Genet.">
        <title>Common Cell Shape Evolution of Two Nasopharyngeal Pathogens.</title>
        <authorList>
            <person name="Veyrier F.J."/>
            <person name="Biais N."/>
            <person name="Morales P."/>
            <person name="Belkacem N."/>
            <person name="Guilhen C."/>
            <person name="Ranjeva S."/>
            <person name="Sismeiro O."/>
            <person name="Pehau-Arnaudet G."/>
            <person name="Rocha E.P."/>
            <person name="Werts C."/>
            <person name="Taha M.K."/>
            <person name="Boneca I.G."/>
        </authorList>
    </citation>
    <scope>NUCLEOTIDE SEQUENCE [LARGE SCALE GENOMIC DNA]</scope>
    <source>
        <strain evidence="2 3">ATCC 29315</strain>
    </source>
</reference>
<sequence length="107" mass="11964">MNLFNAAARRPSENQSAGQKRSPHGEGDKTERIHKNKIIVECGSAKGGFTRYWEGRVHAADRTGEIIYEVQFFFNFNLSKNFAENIFFLTNGMFEGRCSSGGRVGAV</sequence>
<accession>A0A0B5CN44</accession>
<dbReference type="RefSeq" id="WP_041961242.1">
    <property type="nucleotide sequence ID" value="NZ_CP007726.1"/>
</dbReference>
<feature type="compositionally biased region" description="Basic and acidic residues" evidence="1">
    <location>
        <begin position="23"/>
        <end position="33"/>
    </location>
</feature>
<dbReference type="AlphaFoldDB" id="A0A0B5CN44"/>
<evidence type="ECO:0000313" key="3">
    <source>
        <dbReference type="Proteomes" id="UP000031392"/>
    </source>
</evidence>
<feature type="region of interest" description="Disordered" evidence="1">
    <location>
        <begin position="1"/>
        <end position="33"/>
    </location>
</feature>
<gene>
    <name evidence="2" type="ORF">NELON_01285</name>
</gene>
<protein>
    <submittedName>
        <fullName evidence="2">Uncharacterized protein</fullName>
    </submittedName>
</protein>
<evidence type="ECO:0000313" key="2">
    <source>
        <dbReference type="EMBL" id="AJE17646.1"/>
    </source>
</evidence>
<keyword evidence="3" id="KW-1185">Reference proteome</keyword>
<proteinExistence type="predicted"/>